<organism evidence="1 2">
    <name type="scientific">Roseiconus lacunae</name>
    <dbReference type="NCBI Taxonomy" id="2605694"/>
    <lineage>
        <taxon>Bacteria</taxon>
        <taxon>Pseudomonadati</taxon>
        <taxon>Planctomycetota</taxon>
        <taxon>Planctomycetia</taxon>
        <taxon>Pirellulales</taxon>
        <taxon>Pirellulaceae</taxon>
        <taxon>Roseiconus</taxon>
    </lineage>
</organism>
<proteinExistence type="predicted"/>
<evidence type="ECO:0000313" key="1">
    <source>
        <dbReference type="EMBL" id="MDM4016120.1"/>
    </source>
</evidence>
<keyword evidence="2" id="KW-1185">Reference proteome</keyword>
<dbReference type="RefSeq" id="WP_289163735.1">
    <property type="nucleotide sequence ID" value="NZ_JASZZN010000007.1"/>
</dbReference>
<reference evidence="1 2" key="1">
    <citation type="submission" date="2023-06" db="EMBL/GenBank/DDBJ databases">
        <title>Roseiconus lacunae JC819 isolated from Gulf of Mannar region, Tamil Nadu.</title>
        <authorList>
            <person name="Pk S."/>
            <person name="Ch S."/>
            <person name="Ch V.R."/>
        </authorList>
    </citation>
    <scope>NUCLEOTIDE SEQUENCE [LARGE SCALE GENOMIC DNA]</scope>
    <source>
        <strain evidence="1 2">JC819</strain>
    </source>
</reference>
<dbReference type="SUPFAM" id="SSF50494">
    <property type="entry name" value="Trypsin-like serine proteases"/>
    <property type="match status" value="1"/>
</dbReference>
<dbReference type="InterPro" id="IPR009003">
    <property type="entry name" value="Peptidase_S1_PA"/>
</dbReference>
<protein>
    <submittedName>
        <fullName evidence="1">Trypsin-like peptidase domain-containing protein</fullName>
    </submittedName>
</protein>
<evidence type="ECO:0000313" key="2">
    <source>
        <dbReference type="Proteomes" id="UP001239462"/>
    </source>
</evidence>
<dbReference type="Pfam" id="PF13365">
    <property type="entry name" value="Trypsin_2"/>
    <property type="match status" value="1"/>
</dbReference>
<name>A0ABT7PI02_9BACT</name>
<gene>
    <name evidence="1" type="ORF">QTN89_11825</name>
</gene>
<accession>A0ABT7PI02</accession>
<comment type="caution">
    <text evidence="1">The sequence shown here is derived from an EMBL/GenBank/DDBJ whole genome shotgun (WGS) entry which is preliminary data.</text>
</comment>
<dbReference type="EMBL" id="JASZZN010000007">
    <property type="protein sequence ID" value="MDM4016120.1"/>
    <property type="molecule type" value="Genomic_DNA"/>
</dbReference>
<dbReference type="Proteomes" id="UP001239462">
    <property type="component" value="Unassembled WGS sequence"/>
</dbReference>
<sequence length="305" mass="33087">MVIAQEIETLKKQPGFQFADVGYKFTGNSRTDYIALRLHVDGKCDATSSDCLPKTFLDGTLPTDVIVSNFVPAGTTDAGAKIRSDGTPASKFGTLGMGVDGDAFGSGYFLTCAHVVTDTQNPPDKNYDVSDIQGDVVARATTESPRFFQFNDFLDAAILAPHVSVTESDLGPFRQYLPSDVDPPNRVSEVEQNDLDLAVYKIGATTDATWGFIDSVHPMPIPIQGTGLNATDHFIVRSERDQNRRHNARKSFAKGGDSGSIVCTANGRVLGMVRAVLDDNDDSVVDRVVVTRMTNLMAVMPFRLR</sequence>